<evidence type="ECO:0000313" key="2">
    <source>
        <dbReference type="EMBL" id="JAD44720.1"/>
    </source>
</evidence>
<dbReference type="EMBL" id="GBRH01253175">
    <property type="protein sequence ID" value="JAD44720.1"/>
    <property type="molecule type" value="Transcribed_RNA"/>
</dbReference>
<protein>
    <submittedName>
        <fullName evidence="2">Uncharacterized protein</fullName>
    </submittedName>
</protein>
<feature type="compositionally biased region" description="Low complexity" evidence="1">
    <location>
        <begin position="98"/>
        <end position="107"/>
    </location>
</feature>
<name>A0A0A9A6V1_ARUDO</name>
<accession>A0A0A9A6V1</accession>
<evidence type="ECO:0000256" key="1">
    <source>
        <dbReference type="SAM" id="MobiDB-lite"/>
    </source>
</evidence>
<reference evidence="2" key="2">
    <citation type="journal article" date="2015" name="Data Brief">
        <title>Shoot transcriptome of the giant reed, Arundo donax.</title>
        <authorList>
            <person name="Barrero R.A."/>
            <person name="Guerrero F.D."/>
            <person name="Moolhuijzen P."/>
            <person name="Goolsby J.A."/>
            <person name="Tidwell J."/>
            <person name="Bellgard S.E."/>
            <person name="Bellgard M.I."/>
        </authorList>
    </citation>
    <scope>NUCLEOTIDE SEQUENCE</scope>
    <source>
        <tissue evidence="2">Shoot tissue taken approximately 20 cm above the soil surface</tissue>
    </source>
</reference>
<sequence length="113" mass="13046">MQITLYFLQFINHTYQLNPTPTAQLPIKILSQDEQQNSPKAIIRLHLHYTSSDQNPRTKRRQPSLDVEGTHWLGVDLGRGSWTVRMSLQRRSRRITRGRGSSEAASSSEDEQE</sequence>
<organism evidence="2">
    <name type="scientific">Arundo donax</name>
    <name type="common">Giant reed</name>
    <name type="synonym">Donax arundinaceus</name>
    <dbReference type="NCBI Taxonomy" id="35708"/>
    <lineage>
        <taxon>Eukaryota</taxon>
        <taxon>Viridiplantae</taxon>
        <taxon>Streptophyta</taxon>
        <taxon>Embryophyta</taxon>
        <taxon>Tracheophyta</taxon>
        <taxon>Spermatophyta</taxon>
        <taxon>Magnoliopsida</taxon>
        <taxon>Liliopsida</taxon>
        <taxon>Poales</taxon>
        <taxon>Poaceae</taxon>
        <taxon>PACMAD clade</taxon>
        <taxon>Arundinoideae</taxon>
        <taxon>Arundineae</taxon>
        <taxon>Arundo</taxon>
    </lineage>
</organism>
<dbReference type="AlphaFoldDB" id="A0A0A9A6V1"/>
<reference evidence="2" key="1">
    <citation type="submission" date="2014-09" db="EMBL/GenBank/DDBJ databases">
        <authorList>
            <person name="Magalhaes I.L.F."/>
            <person name="Oliveira U."/>
            <person name="Santos F.R."/>
            <person name="Vidigal T.H.D.A."/>
            <person name="Brescovit A.D."/>
            <person name="Santos A.J."/>
        </authorList>
    </citation>
    <scope>NUCLEOTIDE SEQUENCE</scope>
    <source>
        <tissue evidence="2">Shoot tissue taken approximately 20 cm above the soil surface</tissue>
    </source>
</reference>
<proteinExistence type="predicted"/>
<feature type="region of interest" description="Disordered" evidence="1">
    <location>
        <begin position="90"/>
        <end position="113"/>
    </location>
</feature>